<organism evidence="3 4">
    <name type="scientific">Brassica cretica</name>
    <name type="common">Mustard</name>
    <dbReference type="NCBI Taxonomy" id="69181"/>
    <lineage>
        <taxon>Eukaryota</taxon>
        <taxon>Viridiplantae</taxon>
        <taxon>Streptophyta</taxon>
        <taxon>Embryophyta</taxon>
        <taxon>Tracheophyta</taxon>
        <taxon>Spermatophyta</taxon>
        <taxon>Magnoliopsida</taxon>
        <taxon>eudicotyledons</taxon>
        <taxon>Gunneridae</taxon>
        <taxon>Pentapetalae</taxon>
        <taxon>rosids</taxon>
        <taxon>malvids</taxon>
        <taxon>Brassicales</taxon>
        <taxon>Brassicaceae</taxon>
        <taxon>Brassiceae</taxon>
        <taxon>Brassica</taxon>
    </lineage>
</organism>
<dbReference type="Proteomes" id="UP000266723">
    <property type="component" value="Unassembled WGS sequence"/>
</dbReference>
<name>A0ABQ7EQ21_BRACR</name>
<comment type="caution">
    <text evidence="3">The sequence shown here is derived from an EMBL/GenBank/DDBJ whole genome shotgun (WGS) entry which is preliminary data.</text>
</comment>
<keyword evidence="2" id="KW-0732">Signal</keyword>
<evidence type="ECO:0000313" key="3">
    <source>
        <dbReference type="EMBL" id="KAF3605200.1"/>
    </source>
</evidence>
<accession>A0ABQ7EQ21</accession>
<reference evidence="3 4" key="1">
    <citation type="journal article" date="2020" name="BMC Genomics">
        <title>Intraspecific diversification of the crop wild relative Brassica cretica Lam. using demographic model selection.</title>
        <authorList>
            <person name="Kioukis A."/>
            <person name="Michalopoulou V.A."/>
            <person name="Briers L."/>
            <person name="Pirintsos S."/>
            <person name="Studholme D.J."/>
            <person name="Pavlidis P."/>
            <person name="Sarris P.F."/>
        </authorList>
    </citation>
    <scope>NUCLEOTIDE SEQUENCE [LARGE SCALE GENOMIC DNA]</scope>
    <source>
        <strain evidence="4">cv. PFS-1207/04</strain>
    </source>
</reference>
<feature type="chain" id="PRO_5046693919" evidence="2">
    <location>
        <begin position="18"/>
        <end position="111"/>
    </location>
</feature>
<dbReference type="EMBL" id="QGKV02000297">
    <property type="protein sequence ID" value="KAF3605200.1"/>
    <property type="molecule type" value="Genomic_DNA"/>
</dbReference>
<gene>
    <name evidence="3" type="ORF">DY000_02047652</name>
</gene>
<feature type="signal peptide" evidence="2">
    <location>
        <begin position="1"/>
        <end position="17"/>
    </location>
</feature>
<evidence type="ECO:0000256" key="2">
    <source>
        <dbReference type="SAM" id="SignalP"/>
    </source>
</evidence>
<evidence type="ECO:0000313" key="4">
    <source>
        <dbReference type="Proteomes" id="UP000266723"/>
    </source>
</evidence>
<proteinExistence type="predicted"/>
<protein>
    <submittedName>
        <fullName evidence="3">Uncharacterized protein</fullName>
    </submittedName>
</protein>
<evidence type="ECO:0000256" key="1">
    <source>
        <dbReference type="SAM" id="MobiDB-lite"/>
    </source>
</evidence>
<sequence>MGSLVIVTACMSQACYLLLLDLLIFDPPPELLVFLAPSLELLFLLDPPLEVFLLRTEKVSKEAAGNDRESRSADLSCVADEKSFKGMKSDCSLATPQDPLRSDGVMLKKEG</sequence>
<feature type="region of interest" description="Disordered" evidence="1">
    <location>
        <begin position="88"/>
        <end position="111"/>
    </location>
</feature>
<keyword evidence="4" id="KW-1185">Reference proteome</keyword>